<dbReference type="InterPro" id="IPR027417">
    <property type="entry name" value="P-loop_NTPase"/>
</dbReference>
<dbReference type="PROSITE" id="PS50929">
    <property type="entry name" value="ABC_TM1F"/>
    <property type="match status" value="1"/>
</dbReference>
<dbReference type="PANTHER" id="PTHR43394">
    <property type="entry name" value="ATP-DEPENDENT PERMEASE MDL1, MITOCHONDRIAL"/>
    <property type="match status" value="1"/>
</dbReference>
<keyword evidence="7 10" id="KW-1133">Transmembrane helix</keyword>
<dbReference type="SUPFAM" id="SSF52540">
    <property type="entry name" value="P-loop containing nucleoside triphosphate hydrolases"/>
    <property type="match status" value="1"/>
</dbReference>
<evidence type="ECO:0000256" key="2">
    <source>
        <dbReference type="ARBA" id="ARBA00022692"/>
    </source>
</evidence>
<feature type="domain" description="ABC transmembrane type-1" evidence="12">
    <location>
        <begin position="204"/>
        <end position="485"/>
    </location>
</feature>
<sequence length="783" mass="82460">MSLDTRTAEERKNQEPAAAAPEPPPKSSTDRTARTGRRRRHIRTPVVPQMEEQDCGAACLAIVLGAFGRRTTLHEASRSCGVSRDGVSAAAVARAAGRYGLVARGRRVVRGDDRLLGLDAVPVPSMVLVTGPHFAVFEGIKRGRVRVNDPSLGSHSATPAEFWDSFAGIAVGFEPGPDFERGGARFPFLRGLLTRVRPYGFALLVAVLVAVLLTVPAMAAAFLLRAYLTSVTLGGTGSWALPLVLATGGSAAAVLLGTWLQQSVVNRVLASMAARTSTGFLWRMLRLPGSFFHRRQLGGLVTRVQINDGLSALLSYRAAGAAASAATAAAHLAALIWLQPRLAIVPVVVAVIDVAALKLADRRRGGMLHQLHSEQHKRDGVAFAGISAIETLKAEGAEDSFFRSWSGWQARAMDTAQNVATAVLVPLSLPTALTTAGTAAVVVAGTALLIGGSVTVGTLLAFLLLLNGFLLPVTQLVGTGSELTMARAQSALLDDVELSEPDPYLTAVLDPVDGSAGPVALSGLLELRDVSFGYDPNRPATLEGISLTVRPGEWVAVVGSSGSGKSTLARLAAGVLRPWTGDVLLDGVPRESLPRAVVTSQVAYVEQRLRLFEGTMRDNLTLWNPAADETALHRALADAEAADLVRGRGGLDAGRIEEDARNLSGGERQRLELARALALDPPLLVLDEATSALDARTEALVNTHLRRRGTSCLVLAHRLSTVRSADRVVVLEGGRIVQQGTPAELAAVPGRYRTLLSEAGGQDSTDATASVASTPNRPVQEQS</sequence>
<name>A0ABW8C5E6_9ACTN</name>
<proteinExistence type="predicted"/>
<evidence type="ECO:0000259" key="11">
    <source>
        <dbReference type="PROSITE" id="PS50893"/>
    </source>
</evidence>
<evidence type="ECO:0000256" key="1">
    <source>
        <dbReference type="ARBA" id="ARBA00004651"/>
    </source>
</evidence>
<dbReference type="Pfam" id="PF03412">
    <property type="entry name" value="Peptidase_C39"/>
    <property type="match status" value="1"/>
</dbReference>
<keyword evidence="6 14" id="KW-0067">ATP-binding</keyword>
<keyword evidence="15" id="KW-1185">Reference proteome</keyword>
<dbReference type="PROSITE" id="PS50893">
    <property type="entry name" value="ABC_TRANSPORTER_2"/>
    <property type="match status" value="1"/>
</dbReference>
<feature type="transmembrane region" description="Helical" evidence="10">
    <location>
        <begin position="199"/>
        <end position="227"/>
    </location>
</feature>
<keyword evidence="5" id="KW-0788">Thiol protease</keyword>
<comment type="caution">
    <text evidence="14">The sequence shown here is derived from an EMBL/GenBank/DDBJ whole genome shotgun (WGS) entry which is preliminary data.</text>
</comment>
<evidence type="ECO:0000256" key="5">
    <source>
        <dbReference type="ARBA" id="ARBA00022807"/>
    </source>
</evidence>
<dbReference type="Gene3D" id="3.90.70.10">
    <property type="entry name" value="Cysteine proteinases"/>
    <property type="match status" value="1"/>
</dbReference>
<reference evidence="14 15" key="1">
    <citation type="submission" date="2024-10" db="EMBL/GenBank/DDBJ databases">
        <title>The Natural Products Discovery Center: Release of the First 8490 Sequenced Strains for Exploring Actinobacteria Biosynthetic Diversity.</title>
        <authorList>
            <person name="Kalkreuter E."/>
            <person name="Kautsar S.A."/>
            <person name="Yang D."/>
            <person name="Bader C.D."/>
            <person name="Teijaro C.N."/>
            <person name="Fluegel L."/>
            <person name="Davis C.M."/>
            <person name="Simpson J.R."/>
            <person name="Lauterbach L."/>
            <person name="Steele A.D."/>
            <person name="Gui C."/>
            <person name="Meng S."/>
            <person name="Li G."/>
            <person name="Viehrig K."/>
            <person name="Ye F."/>
            <person name="Su P."/>
            <person name="Kiefer A.F."/>
            <person name="Nichols A."/>
            <person name="Cepeda A.J."/>
            <person name="Yan W."/>
            <person name="Fan B."/>
            <person name="Jiang Y."/>
            <person name="Adhikari A."/>
            <person name="Zheng C.-J."/>
            <person name="Schuster L."/>
            <person name="Cowan T.M."/>
            <person name="Smanski M.J."/>
            <person name="Chevrette M.G."/>
            <person name="De Carvalho L.P.S."/>
            <person name="Shen B."/>
        </authorList>
    </citation>
    <scope>NUCLEOTIDE SEQUENCE [LARGE SCALE GENOMIC DNA]</scope>
    <source>
        <strain evidence="14 15">NPDC053399</strain>
    </source>
</reference>
<dbReference type="Pfam" id="PF00664">
    <property type="entry name" value="ABC_membrane"/>
    <property type="match status" value="1"/>
</dbReference>
<dbReference type="Gene3D" id="3.40.50.300">
    <property type="entry name" value="P-loop containing nucleotide triphosphate hydrolases"/>
    <property type="match status" value="1"/>
</dbReference>
<accession>A0ABW8C5E6</accession>
<dbReference type="GO" id="GO:0005524">
    <property type="term" value="F:ATP binding"/>
    <property type="evidence" value="ECO:0007669"/>
    <property type="project" value="UniProtKB-KW"/>
</dbReference>
<keyword evidence="8 10" id="KW-0472">Membrane</keyword>
<evidence type="ECO:0000259" key="13">
    <source>
        <dbReference type="PROSITE" id="PS50990"/>
    </source>
</evidence>
<keyword evidence="2 10" id="KW-0812">Transmembrane</keyword>
<dbReference type="EMBL" id="JBITYG010000002">
    <property type="protein sequence ID" value="MFI9100631.1"/>
    <property type="molecule type" value="Genomic_DNA"/>
</dbReference>
<dbReference type="Pfam" id="PF00005">
    <property type="entry name" value="ABC_tran"/>
    <property type="match status" value="1"/>
</dbReference>
<dbReference type="CDD" id="cd03228">
    <property type="entry name" value="ABCC_MRP_Like"/>
    <property type="match status" value="1"/>
</dbReference>
<feature type="transmembrane region" description="Helical" evidence="10">
    <location>
        <begin position="239"/>
        <end position="260"/>
    </location>
</feature>
<evidence type="ECO:0000313" key="14">
    <source>
        <dbReference type="EMBL" id="MFI9100631.1"/>
    </source>
</evidence>
<evidence type="ECO:0000256" key="7">
    <source>
        <dbReference type="ARBA" id="ARBA00022989"/>
    </source>
</evidence>
<feature type="compositionally biased region" description="Polar residues" evidence="9">
    <location>
        <begin position="762"/>
        <end position="783"/>
    </location>
</feature>
<dbReference type="SUPFAM" id="SSF90123">
    <property type="entry name" value="ABC transporter transmembrane region"/>
    <property type="match status" value="1"/>
</dbReference>
<comment type="subcellular location">
    <subcellularLocation>
        <location evidence="1">Cell membrane</location>
        <topology evidence="1">Multi-pass membrane protein</topology>
    </subcellularLocation>
</comment>
<keyword evidence="3" id="KW-0547">Nucleotide-binding</keyword>
<evidence type="ECO:0000256" key="3">
    <source>
        <dbReference type="ARBA" id="ARBA00022741"/>
    </source>
</evidence>
<dbReference type="Gene3D" id="1.20.1560.10">
    <property type="entry name" value="ABC transporter type 1, transmembrane domain"/>
    <property type="match status" value="1"/>
</dbReference>
<dbReference type="SMART" id="SM00382">
    <property type="entry name" value="AAA"/>
    <property type="match status" value="1"/>
</dbReference>
<keyword evidence="5" id="KW-0645">Protease</keyword>
<evidence type="ECO:0000256" key="10">
    <source>
        <dbReference type="SAM" id="Phobius"/>
    </source>
</evidence>
<dbReference type="PANTHER" id="PTHR43394:SF1">
    <property type="entry name" value="ATP-BINDING CASSETTE SUB-FAMILY B MEMBER 10, MITOCHONDRIAL"/>
    <property type="match status" value="1"/>
</dbReference>
<evidence type="ECO:0000256" key="8">
    <source>
        <dbReference type="ARBA" id="ARBA00023136"/>
    </source>
</evidence>
<feature type="compositionally biased region" description="Basic and acidic residues" evidence="9">
    <location>
        <begin position="1"/>
        <end position="14"/>
    </location>
</feature>
<evidence type="ECO:0000259" key="12">
    <source>
        <dbReference type="PROSITE" id="PS50929"/>
    </source>
</evidence>
<organism evidence="14 15">
    <name type="scientific">Streptomyces fildesensis</name>
    <dbReference type="NCBI Taxonomy" id="375757"/>
    <lineage>
        <taxon>Bacteria</taxon>
        <taxon>Bacillati</taxon>
        <taxon>Actinomycetota</taxon>
        <taxon>Actinomycetes</taxon>
        <taxon>Kitasatosporales</taxon>
        <taxon>Streptomycetaceae</taxon>
        <taxon>Streptomyces</taxon>
    </lineage>
</organism>
<evidence type="ECO:0000256" key="6">
    <source>
        <dbReference type="ARBA" id="ARBA00022840"/>
    </source>
</evidence>
<dbReference type="InterPro" id="IPR005074">
    <property type="entry name" value="Peptidase_C39"/>
</dbReference>
<evidence type="ECO:0000313" key="15">
    <source>
        <dbReference type="Proteomes" id="UP001614394"/>
    </source>
</evidence>
<feature type="domain" description="ABC transporter" evidence="11">
    <location>
        <begin position="525"/>
        <end position="758"/>
    </location>
</feature>
<dbReference type="Proteomes" id="UP001614394">
    <property type="component" value="Unassembled WGS sequence"/>
</dbReference>
<protein>
    <submittedName>
        <fullName evidence="14">ATP-binding cassette domain-containing protein</fullName>
    </submittedName>
</protein>
<dbReference type="InterPro" id="IPR003593">
    <property type="entry name" value="AAA+_ATPase"/>
</dbReference>
<evidence type="ECO:0000256" key="4">
    <source>
        <dbReference type="ARBA" id="ARBA00022801"/>
    </source>
</evidence>
<dbReference type="PROSITE" id="PS50990">
    <property type="entry name" value="PEPTIDASE_C39"/>
    <property type="match status" value="1"/>
</dbReference>
<gene>
    <name evidence="14" type="ORF">ACIGXA_08890</name>
</gene>
<dbReference type="InterPro" id="IPR003439">
    <property type="entry name" value="ABC_transporter-like_ATP-bd"/>
</dbReference>
<feature type="domain" description="Peptidase C39" evidence="13">
    <location>
        <begin position="49"/>
        <end position="173"/>
    </location>
</feature>
<dbReference type="PROSITE" id="PS00211">
    <property type="entry name" value="ABC_TRANSPORTER_1"/>
    <property type="match status" value="1"/>
</dbReference>
<dbReference type="InterPro" id="IPR036640">
    <property type="entry name" value="ABC1_TM_sf"/>
</dbReference>
<feature type="region of interest" description="Disordered" evidence="9">
    <location>
        <begin position="758"/>
        <end position="783"/>
    </location>
</feature>
<dbReference type="RefSeq" id="WP_399646037.1">
    <property type="nucleotide sequence ID" value="NZ_JBITYG010000002.1"/>
</dbReference>
<dbReference type="InterPro" id="IPR011527">
    <property type="entry name" value="ABC1_TM_dom"/>
</dbReference>
<evidence type="ECO:0000256" key="9">
    <source>
        <dbReference type="SAM" id="MobiDB-lite"/>
    </source>
</evidence>
<keyword evidence="4" id="KW-0378">Hydrolase</keyword>
<dbReference type="InterPro" id="IPR039421">
    <property type="entry name" value="Type_1_exporter"/>
</dbReference>
<dbReference type="InterPro" id="IPR017871">
    <property type="entry name" value="ABC_transporter-like_CS"/>
</dbReference>
<feature type="region of interest" description="Disordered" evidence="9">
    <location>
        <begin position="1"/>
        <end position="41"/>
    </location>
</feature>